<feature type="compositionally biased region" description="Acidic residues" evidence="1">
    <location>
        <begin position="63"/>
        <end position="73"/>
    </location>
</feature>
<keyword evidence="3" id="KW-1185">Reference proteome</keyword>
<evidence type="ECO:0000313" key="2">
    <source>
        <dbReference type="EMBL" id="KAI2651142.1"/>
    </source>
</evidence>
<accession>A0ABQ8LKE0</accession>
<gene>
    <name evidence="2" type="ORF">H4Q32_019167</name>
</gene>
<comment type="caution">
    <text evidence="2">The sequence shown here is derived from an EMBL/GenBank/DDBJ whole genome shotgun (WGS) entry which is preliminary data.</text>
</comment>
<feature type="compositionally biased region" description="Basic and acidic residues" evidence="1">
    <location>
        <begin position="8"/>
        <end position="21"/>
    </location>
</feature>
<evidence type="ECO:0000256" key="1">
    <source>
        <dbReference type="SAM" id="MobiDB-lite"/>
    </source>
</evidence>
<dbReference type="Proteomes" id="UP000830375">
    <property type="component" value="Unassembled WGS sequence"/>
</dbReference>
<evidence type="ECO:0000313" key="3">
    <source>
        <dbReference type="Proteomes" id="UP000830375"/>
    </source>
</evidence>
<reference evidence="2 3" key="1">
    <citation type="submission" date="2022-01" db="EMBL/GenBank/DDBJ databases">
        <title>A high-quality chromosome-level genome assembly of rohu carp, Labeo rohita.</title>
        <authorList>
            <person name="Arick M.A. II"/>
            <person name="Hsu C.-Y."/>
            <person name="Magbanua Z."/>
            <person name="Pechanova O."/>
            <person name="Grover C."/>
            <person name="Miller E."/>
            <person name="Thrash A."/>
            <person name="Ezzel L."/>
            <person name="Alam S."/>
            <person name="Benzie J."/>
            <person name="Hamilton M."/>
            <person name="Karsi A."/>
            <person name="Lawrence M.L."/>
            <person name="Peterson D.G."/>
        </authorList>
    </citation>
    <scope>NUCLEOTIDE SEQUENCE [LARGE SCALE GENOMIC DNA]</scope>
    <source>
        <strain evidence="3">BAU-BD-2019</strain>
        <tissue evidence="2">Blood</tissue>
    </source>
</reference>
<feature type="region of interest" description="Disordered" evidence="1">
    <location>
        <begin position="1"/>
        <end position="21"/>
    </location>
</feature>
<sequence length="130" mass="14871">MKTHCGKLTREEPLEEVRRKDKEIEEQAEAIEAEIGRKIKETEKLIQDADKLAKDRSKLLDSKEEESEEEESSSDGGKWEQGRKKRTLRPLAAQLPILIKGTQGRYVPWASQDLERLVTHLPDIHEGAGK</sequence>
<protein>
    <submittedName>
        <fullName evidence="2">Pectinesterase/pectinesterase inhibitor 47</fullName>
    </submittedName>
</protein>
<dbReference type="EMBL" id="JACTAM010000021">
    <property type="protein sequence ID" value="KAI2651142.1"/>
    <property type="molecule type" value="Genomic_DNA"/>
</dbReference>
<organism evidence="2 3">
    <name type="scientific">Labeo rohita</name>
    <name type="common">Indian major carp</name>
    <name type="synonym">Cyprinus rohita</name>
    <dbReference type="NCBI Taxonomy" id="84645"/>
    <lineage>
        <taxon>Eukaryota</taxon>
        <taxon>Metazoa</taxon>
        <taxon>Chordata</taxon>
        <taxon>Craniata</taxon>
        <taxon>Vertebrata</taxon>
        <taxon>Euteleostomi</taxon>
        <taxon>Actinopterygii</taxon>
        <taxon>Neopterygii</taxon>
        <taxon>Teleostei</taxon>
        <taxon>Ostariophysi</taxon>
        <taxon>Cypriniformes</taxon>
        <taxon>Cyprinidae</taxon>
        <taxon>Labeoninae</taxon>
        <taxon>Labeonini</taxon>
        <taxon>Labeo</taxon>
    </lineage>
</organism>
<feature type="region of interest" description="Disordered" evidence="1">
    <location>
        <begin position="50"/>
        <end position="86"/>
    </location>
</feature>
<name>A0ABQ8LKE0_LABRO</name>
<feature type="compositionally biased region" description="Basic and acidic residues" evidence="1">
    <location>
        <begin position="50"/>
        <end position="62"/>
    </location>
</feature>
<proteinExistence type="predicted"/>